<dbReference type="SUPFAM" id="SSF75471">
    <property type="entry name" value="YhbY-like"/>
    <property type="match status" value="1"/>
</dbReference>
<dbReference type="Proteomes" id="UP000321901">
    <property type="component" value="Unassembled WGS sequence"/>
</dbReference>
<sequence>MLSGKQKSYLRSEAHHLQPIFQIGKGGLTDAIIKQIEEALEARELIKVSILQNCEEDKKDIAERLEEAGIEVVQLIGKILVLYKESKEKKRIVLP</sequence>
<dbReference type="NCBIfam" id="TIGR00253">
    <property type="entry name" value="RNA_bind_YhbY"/>
    <property type="match status" value="1"/>
</dbReference>
<name>A0A511ZB43_9BACL</name>
<dbReference type="InterPro" id="IPR001890">
    <property type="entry name" value="RNA-binding_CRM"/>
</dbReference>
<accession>A0A511ZB43</accession>
<dbReference type="SMART" id="SM01103">
    <property type="entry name" value="CRS1_YhbY"/>
    <property type="match status" value="1"/>
</dbReference>
<gene>
    <name evidence="4" type="primary">yqeI</name>
    <name evidence="4" type="ORF">SLU01_29700</name>
</gene>
<dbReference type="GO" id="GO:0003723">
    <property type="term" value="F:RNA binding"/>
    <property type="evidence" value="ECO:0007669"/>
    <property type="project" value="UniProtKB-UniRule"/>
</dbReference>
<reference evidence="4 5" key="1">
    <citation type="submission" date="2019-07" db="EMBL/GenBank/DDBJ databases">
        <title>Whole genome shotgun sequence of Sporosarcina luteola NBRC 105378.</title>
        <authorList>
            <person name="Hosoyama A."/>
            <person name="Uohara A."/>
            <person name="Ohji S."/>
            <person name="Ichikawa N."/>
        </authorList>
    </citation>
    <scope>NUCLEOTIDE SEQUENCE [LARGE SCALE GENOMIC DNA]</scope>
    <source>
        <strain evidence="4 5">NBRC 105378</strain>
    </source>
</reference>
<dbReference type="InterPro" id="IPR035920">
    <property type="entry name" value="YhbY-like_sf"/>
</dbReference>
<keyword evidence="1 2" id="KW-0694">RNA-binding</keyword>
<proteinExistence type="predicted"/>
<evidence type="ECO:0000259" key="3">
    <source>
        <dbReference type="PROSITE" id="PS51295"/>
    </source>
</evidence>
<dbReference type="EMBL" id="BJYL01000042">
    <property type="protein sequence ID" value="GEN84658.1"/>
    <property type="molecule type" value="Genomic_DNA"/>
</dbReference>
<feature type="domain" description="CRM" evidence="3">
    <location>
        <begin position="1"/>
        <end position="95"/>
    </location>
</feature>
<organism evidence="4 5">
    <name type="scientific">Sporosarcina luteola</name>
    <dbReference type="NCBI Taxonomy" id="582850"/>
    <lineage>
        <taxon>Bacteria</taxon>
        <taxon>Bacillati</taxon>
        <taxon>Bacillota</taxon>
        <taxon>Bacilli</taxon>
        <taxon>Bacillales</taxon>
        <taxon>Caryophanaceae</taxon>
        <taxon>Sporosarcina</taxon>
    </lineage>
</organism>
<evidence type="ECO:0000313" key="5">
    <source>
        <dbReference type="Proteomes" id="UP000321901"/>
    </source>
</evidence>
<keyword evidence="5" id="KW-1185">Reference proteome</keyword>
<dbReference type="PROSITE" id="PS51295">
    <property type="entry name" value="CRM"/>
    <property type="match status" value="1"/>
</dbReference>
<evidence type="ECO:0000313" key="4">
    <source>
        <dbReference type="EMBL" id="GEN84658.1"/>
    </source>
</evidence>
<dbReference type="Pfam" id="PF01985">
    <property type="entry name" value="CRS1_YhbY"/>
    <property type="match status" value="1"/>
</dbReference>
<dbReference type="PANTHER" id="PTHR40065:SF3">
    <property type="entry name" value="RNA-BINDING PROTEIN YHBY"/>
    <property type="match status" value="1"/>
</dbReference>
<dbReference type="PANTHER" id="PTHR40065">
    <property type="entry name" value="RNA-BINDING PROTEIN YHBY"/>
    <property type="match status" value="1"/>
</dbReference>
<evidence type="ECO:0000256" key="1">
    <source>
        <dbReference type="ARBA" id="ARBA00022884"/>
    </source>
</evidence>
<dbReference type="Gene3D" id="3.30.110.60">
    <property type="entry name" value="YhbY-like"/>
    <property type="match status" value="1"/>
</dbReference>
<evidence type="ECO:0000256" key="2">
    <source>
        <dbReference type="PROSITE-ProRule" id="PRU00626"/>
    </source>
</evidence>
<dbReference type="InterPro" id="IPR051925">
    <property type="entry name" value="RNA-binding_domain"/>
</dbReference>
<dbReference type="InterPro" id="IPR017924">
    <property type="entry name" value="RNA-binding_YhbY"/>
</dbReference>
<dbReference type="AlphaFoldDB" id="A0A511ZB43"/>
<dbReference type="RefSeq" id="WP_147059711.1">
    <property type="nucleotide sequence ID" value="NZ_BJYL01000042.1"/>
</dbReference>
<comment type="caution">
    <text evidence="4">The sequence shown here is derived from an EMBL/GenBank/DDBJ whole genome shotgun (WGS) entry which is preliminary data.</text>
</comment>
<dbReference type="OrthoDB" id="9797519at2"/>
<protein>
    <submittedName>
        <fullName evidence="4">Putative RNA-binding protein YqeI</fullName>
    </submittedName>
</protein>